<dbReference type="EMBL" id="ML977318">
    <property type="protein sequence ID" value="KAF2117520.1"/>
    <property type="molecule type" value="Genomic_DNA"/>
</dbReference>
<gene>
    <name evidence="14" type="ORF">BDV96DRAFT_394077</name>
</gene>
<dbReference type="Proteomes" id="UP000799770">
    <property type="component" value="Unassembled WGS sequence"/>
</dbReference>
<evidence type="ECO:0000256" key="1">
    <source>
        <dbReference type="ARBA" id="ARBA00001936"/>
    </source>
</evidence>
<feature type="compositionally biased region" description="Polar residues" evidence="12">
    <location>
        <begin position="419"/>
        <end position="431"/>
    </location>
</feature>
<comment type="cofactor">
    <cofactor evidence="1">
        <name>Mn(2+)</name>
        <dbReference type="ChEBI" id="CHEBI:29035"/>
    </cofactor>
</comment>
<evidence type="ECO:0000256" key="9">
    <source>
        <dbReference type="ARBA" id="ARBA00048832"/>
    </source>
</evidence>
<dbReference type="PANTHER" id="PTHR13832">
    <property type="entry name" value="PROTEIN PHOSPHATASE 2C"/>
    <property type="match status" value="1"/>
</dbReference>
<dbReference type="CDD" id="cd00143">
    <property type="entry name" value="PP2Cc"/>
    <property type="match status" value="1"/>
</dbReference>
<dbReference type="InterPro" id="IPR036457">
    <property type="entry name" value="PPM-type-like_dom_sf"/>
</dbReference>
<evidence type="ECO:0000256" key="5">
    <source>
        <dbReference type="ARBA" id="ARBA00022723"/>
    </source>
</evidence>
<dbReference type="InterPro" id="IPR000222">
    <property type="entry name" value="PP2C_BS"/>
</dbReference>
<evidence type="ECO:0000256" key="3">
    <source>
        <dbReference type="ARBA" id="ARBA00006702"/>
    </source>
</evidence>
<keyword evidence="7 11" id="KW-0904">Protein phosphatase</keyword>
<keyword evidence="5" id="KW-0479">Metal-binding</keyword>
<dbReference type="InterPro" id="IPR001932">
    <property type="entry name" value="PPM-type_phosphatase-like_dom"/>
</dbReference>
<reference evidence="14" key="1">
    <citation type="journal article" date="2020" name="Stud. Mycol.">
        <title>101 Dothideomycetes genomes: a test case for predicting lifestyles and emergence of pathogens.</title>
        <authorList>
            <person name="Haridas S."/>
            <person name="Albert R."/>
            <person name="Binder M."/>
            <person name="Bloem J."/>
            <person name="Labutti K."/>
            <person name="Salamov A."/>
            <person name="Andreopoulos B."/>
            <person name="Baker S."/>
            <person name="Barry K."/>
            <person name="Bills G."/>
            <person name="Bluhm B."/>
            <person name="Cannon C."/>
            <person name="Castanera R."/>
            <person name="Culley D."/>
            <person name="Daum C."/>
            <person name="Ezra D."/>
            <person name="Gonzalez J."/>
            <person name="Henrissat B."/>
            <person name="Kuo A."/>
            <person name="Liang C."/>
            <person name="Lipzen A."/>
            <person name="Lutzoni F."/>
            <person name="Magnuson J."/>
            <person name="Mondo S."/>
            <person name="Nolan M."/>
            <person name="Ohm R."/>
            <person name="Pangilinan J."/>
            <person name="Park H.-J."/>
            <person name="Ramirez L."/>
            <person name="Alfaro M."/>
            <person name="Sun H."/>
            <person name="Tritt A."/>
            <person name="Yoshinaga Y."/>
            <person name="Zwiers L.-H."/>
            <person name="Turgeon B."/>
            <person name="Goodwin S."/>
            <person name="Spatafora J."/>
            <person name="Crous P."/>
            <person name="Grigoriev I."/>
        </authorList>
    </citation>
    <scope>NUCLEOTIDE SEQUENCE</scope>
    <source>
        <strain evidence="14">CBS 627.86</strain>
    </source>
</reference>
<evidence type="ECO:0000256" key="12">
    <source>
        <dbReference type="SAM" id="MobiDB-lite"/>
    </source>
</evidence>
<evidence type="ECO:0000256" key="4">
    <source>
        <dbReference type="ARBA" id="ARBA00013081"/>
    </source>
</evidence>
<dbReference type="EC" id="3.1.3.16" evidence="4"/>
<dbReference type="Gene3D" id="3.60.40.10">
    <property type="entry name" value="PPM-type phosphatase domain"/>
    <property type="match status" value="1"/>
</dbReference>
<dbReference type="AlphaFoldDB" id="A0A6A5ZDD8"/>
<comment type="cofactor">
    <cofactor evidence="2">
        <name>Mg(2+)</name>
        <dbReference type="ChEBI" id="CHEBI:18420"/>
    </cofactor>
</comment>
<evidence type="ECO:0000313" key="15">
    <source>
        <dbReference type="Proteomes" id="UP000799770"/>
    </source>
</evidence>
<dbReference type="PROSITE" id="PS51746">
    <property type="entry name" value="PPM_2"/>
    <property type="match status" value="1"/>
</dbReference>
<keyword evidence="8" id="KW-0464">Manganese</keyword>
<organism evidence="14 15">
    <name type="scientific">Lophiotrema nucula</name>
    <dbReference type="NCBI Taxonomy" id="690887"/>
    <lineage>
        <taxon>Eukaryota</taxon>
        <taxon>Fungi</taxon>
        <taxon>Dikarya</taxon>
        <taxon>Ascomycota</taxon>
        <taxon>Pezizomycotina</taxon>
        <taxon>Dothideomycetes</taxon>
        <taxon>Pleosporomycetidae</taxon>
        <taxon>Pleosporales</taxon>
        <taxon>Lophiotremataceae</taxon>
        <taxon>Lophiotrema</taxon>
    </lineage>
</organism>
<name>A0A6A5ZDD8_9PLEO</name>
<evidence type="ECO:0000256" key="11">
    <source>
        <dbReference type="RuleBase" id="RU003465"/>
    </source>
</evidence>
<sequence>MGQTLSEPVVEKKSENGDGETLFYGVSAMQGWRISMEDAHAAVLDFQAESDDAKPAPTDTRLSFFGVYDGHGGDKVAIYTGENLHKIVAKQDAFKEGDFKKALQDGFLATDRAILSDPKYEEEVSGCTASVGIISKDKIYVANAGDSRTVLGIKGRAKPLSYDHKPQNETEKARIQAAGGFVDFGRVNGNLALSRAIGDFEFKKSAELPPEHQIVTAFPDVEIHDISEDDEFLVVACDGIWDCQSSQAVIEFVRRGIVAKQELSRICENMMDNCLASNSDTGGVGCDNMTMCVIGLLQGKTKEQWYEDIAKRVANGEGPCAPPEYAEFRGPGVHHRIDDSPDDIDMDLDHRFRPNSGLGGRIILLGDGTEISTEAPDSDMFDHDDEDKDLDEQVDKFHSDDSNSTARNAREETPGPQAKQETTESPSSVNTEKSENTEAPAKDKDTRLPEKVVVPDASEK</sequence>
<accession>A0A6A5ZDD8</accession>
<protein>
    <recommendedName>
        <fullName evidence="10">Protein phosphatase 2C homolog 2</fullName>
        <ecNumber evidence="4">3.1.3.16</ecNumber>
    </recommendedName>
</protein>
<dbReference type="PANTHER" id="PTHR13832:SF565">
    <property type="entry name" value="AT28366P-RELATED"/>
    <property type="match status" value="1"/>
</dbReference>
<evidence type="ECO:0000313" key="14">
    <source>
        <dbReference type="EMBL" id="KAF2117520.1"/>
    </source>
</evidence>
<keyword evidence="6 11" id="KW-0378">Hydrolase</keyword>
<comment type="catalytic activity">
    <reaction evidence="9">
        <text>O-phospho-L-threonyl-[protein] + H2O = L-threonyl-[protein] + phosphate</text>
        <dbReference type="Rhea" id="RHEA:47004"/>
        <dbReference type="Rhea" id="RHEA-COMP:11060"/>
        <dbReference type="Rhea" id="RHEA-COMP:11605"/>
        <dbReference type="ChEBI" id="CHEBI:15377"/>
        <dbReference type="ChEBI" id="CHEBI:30013"/>
        <dbReference type="ChEBI" id="CHEBI:43474"/>
        <dbReference type="ChEBI" id="CHEBI:61977"/>
        <dbReference type="EC" id="3.1.3.16"/>
    </reaction>
    <physiologicalReaction direction="left-to-right" evidence="9">
        <dbReference type="Rhea" id="RHEA:47005"/>
    </physiologicalReaction>
</comment>
<dbReference type="InterPro" id="IPR015655">
    <property type="entry name" value="PP2C"/>
</dbReference>
<dbReference type="OrthoDB" id="10264738at2759"/>
<evidence type="ECO:0000256" key="7">
    <source>
        <dbReference type="ARBA" id="ARBA00022912"/>
    </source>
</evidence>
<dbReference type="FunFam" id="3.60.40.10:FF:000016">
    <property type="entry name" value="Protein phosphatase 2C"/>
    <property type="match status" value="1"/>
</dbReference>
<evidence type="ECO:0000256" key="8">
    <source>
        <dbReference type="ARBA" id="ARBA00023211"/>
    </source>
</evidence>
<evidence type="ECO:0000256" key="6">
    <source>
        <dbReference type="ARBA" id="ARBA00022801"/>
    </source>
</evidence>
<evidence type="ECO:0000256" key="10">
    <source>
        <dbReference type="ARBA" id="ARBA00074087"/>
    </source>
</evidence>
<dbReference type="SUPFAM" id="SSF81606">
    <property type="entry name" value="PP2C-like"/>
    <property type="match status" value="1"/>
</dbReference>
<feature type="domain" description="PPM-type phosphatase" evidence="13">
    <location>
        <begin position="23"/>
        <end position="296"/>
    </location>
</feature>
<dbReference type="GO" id="GO:0046872">
    <property type="term" value="F:metal ion binding"/>
    <property type="evidence" value="ECO:0007669"/>
    <property type="project" value="UniProtKB-KW"/>
</dbReference>
<dbReference type="PROSITE" id="PS01032">
    <property type="entry name" value="PPM_1"/>
    <property type="match status" value="1"/>
</dbReference>
<dbReference type="SMART" id="SM00332">
    <property type="entry name" value="PP2Cc"/>
    <property type="match status" value="1"/>
</dbReference>
<evidence type="ECO:0000256" key="2">
    <source>
        <dbReference type="ARBA" id="ARBA00001946"/>
    </source>
</evidence>
<feature type="compositionally biased region" description="Basic and acidic residues" evidence="12">
    <location>
        <begin position="432"/>
        <end position="450"/>
    </location>
</feature>
<dbReference type="GO" id="GO:0004722">
    <property type="term" value="F:protein serine/threonine phosphatase activity"/>
    <property type="evidence" value="ECO:0007669"/>
    <property type="project" value="UniProtKB-EC"/>
</dbReference>
<dbReference type="Pfam" id="PF00481">
    <property type="entry name" value="PP2C"/>
    <property type="match status" value="1"/>
</dbReference>
<keyword evidence="15" id="KW-1185">Reference proteome</keyword>
<proteinExistence type="inferred from homology"/>
<evidence type="ECO:0000259" key="13">
    <source>
        <dbReference type="PROSITE" id="PS51746"/>
    </source>
</evidence>
<feature type="region of interest" description="Disordered" evidence="12">
    <location>
        <begin position="394"/>
        <end position="460"/>
    </location>
</feature>
<comment type="similarity">
    <text evidence="3 11">Belongs to the PP2C family.</text>
</comment>